<reference evidence="7 8" key="1">
    <citation type="submission" date="2016-10" db="EMBL/GenBank/DDBJ databases">
        <authorList>
            <person name="Varghese N."/>
            <person name="Submissions S."/>
        </authorList>
    </citation>
    <scope>NUCLEOTIDE SEQUENCE [LARGE SCALE GENOMIC DNA]</scope>
    <source>
        <strain evidence="7 8">DSM 13796</strain>
    </source>
</reference>
<evidence type="ECO:0000256" key="3">
    <source>
        <dbReference type="ARBA" id="ARBA00022692"/>
    </source>
</evidence>
<evidence type="ECO:0000256" key="1">
    <source>
        <dbReference type="ARBA" id="ARBA00004651"/>
    </source>
</evidence>
<evidence type="ECO:0000256" key="4">
    <source>
        <dbReference type="ARBA" id="ARBA00022989"/>
    </source>
</evidence>
<evidence type="ECO:0000256" key="5">
    <source>
        <dbReference type="ARBA" id="ARBA00023136"/>
    </source>
</evidence>
<dbReference type="InterPro" id="IPR014257">
    <property type="entry name" value="Cyt_c_oxidase_su4_bacillaceae"/>
</dbReference>
<evidence type="ECO:0000256" key="6">
    <source>
        <dbReference type="SAM" id="Phobius"/>
    </source>
</evidence>
<gene>
    <name evidence="7" type="ORF">SAMN02745910_01117</name>
</gene>
<keyword evidence="5 6" id="KW-0472">Membrane</keyword>
<dbReference type="RefSeq" id="WP_061803565.1">
    <property type="nucleotide sequence ID" value="NZ_FOXX01000002.1"/>
</dbReference>
<accession>A0A1I5XXG0</accession>
<evidence type="ECO:0000256" key="2">
    <source>
        <dbReference type="ARBA" id="ARBA00022475"/>
    </source>
</evidence>
<dbReference type="Proteomes" id="UP000182762">
    <property type="component" value="Unassembled WGS sequence"/>
</dbReference>
<dbReference type="EMBL" id="FOXX01000002">
    <property type="protein sequence ID" value="SFQ36671.1"/>
    <property type="molecule type" value="Genomic_DNA"/>
</dbReference>
<feature type="transmembrane region" description="Helical" evidence="6">
    <location>
        <begin position="86"/>
        <end position="107"/>
    </location>
</feature>
<keyword evidence="3 6" id="KW-0812">Transmembrane</keyword>
<dbReference type="Pfam" id="PF03626">
    <property type="entry name" value="COX4_pro"/>
    <property type="match status" value="1"/>
</dbReference>
<protein>
    <submittedName>
        <fullName evidence="7">Cytochrome c oxidase subunit 4</fullName>
    </submittedName>
</protein>
<keyword evidence="8" id="KW-1185">Reference proteome</keyword>
<comment type="subcellular location">
    <subcellularLocation>
        <location evidence="1">Cell membrane</location>
        <topology evidence="1">Multi-pass membrane protein</topology>
    </subcellularLocation>
</comment>
<keyword evidence="4 6" id="KW-1133">Transmembrane helix</keyword>
<sequence>MTTEEKNLRGDWEYRLKKNRDEMRMQVVSFALMLFLTLVAFFAVSYDKYSAWFIVPFILLLGVVQVVFQLYYFMHMSHRGHGTAAFFLYSGVLVAFLTVLTFLTIVWI</sequence>
<proteinExistence type="predicted"/>
<name>A0A1I5XXG0_9BACI</name>
<feature type="transmembrane region" description="Helical" evidence="6">
    <location>
        <begin position="27"/>
        <end position="46"/>
    </location>
</feature>
<comment type="caution">
    <text evidence="7">The sequence shown here is derived from an EMBL/GenBank/DDBJ whole genome shotgun (WGS) entry which is preliminary data.</text>
</comment>
<keyword evidence="2" id="KW-1003">Cell membrane</keyword>
<dbReference type="NCBIfam" id="TIGR02908">
    <property type="entry name" value="CoxD_Bacillus"/>
    <property type="match status" value="1"/>
</dbReference>
<organism evidence="7 8">
    <name type="scientific">Priestia endophytica DSM 13796</name>
    <dbReference type="NCBI Taxonomy" id="1121089"/>
    <lineage>
        <taxon>Bacteria</taxon>
        <taxon>Bacillati</taxon>
        <taxon>Bacillota</taxon>
        <taxon>Bacilli</taxon>
        <taxon>Bacillales</taxon>
        <taxon>Bacillaceae</taxon>
        <taxon>Priestia</taxon>
    </lineage>
</organism>
<evidence type="ECO:0000313" key="8">
    <source>
        <dbReference type="Proteomes" id="UP000182762"/>
    </source>
</evidence>
<evidence type="ECO:0000313" key="7">
    <source>
        <dbReference type="EMBL" id="SFQ36671.1"/>
    </source>
</evidence>
<feature type="transmembrane region" description="Helical" evidence="6">
    <location>
        <begin position="52"/>
        <end position="74"/>
    </location>
</feature>
<dbReference type="InterPro" id="IPR005171">
    <property type="entry name" value="Cyt_c_oxidase_su4_prok"/>
</dbReference>
<dbReference type="GeneID" id="93709849"/>